<name>A0ABT5DUZ1_9BACT</name>
<evidence type="ECO:0000313" key="1">
    <source>
        <dbReference type="EMBL" id="MDC0717462.1"/>
    </source>
</evidence>
<dbReference type="RefSeq" id="WP_272085949.1">
    <property type="nucleotide sequence ID" value="NZ_JAQNDL010000001.1"/>
</dbReference>
<comment type="caution">
    <text evidence="1">The sequence shown here is derived from an EMBL/GenBank/DDBJ whole genome shotgun (WGS) entry which is preliminary data.</text>
</comment>
<sequence length="275" mass="29957">MLSRRALLLLAGLAACRRGQILSHSQYAEVEHEAPYVLRFTRGRGGLLFFGAAHIYSQDDRQVAQIGHLWAEFGPTRAFNEGGDPPVLASMTAAAGGFGESGVVRFLAARDGVPAASIEPSMPAQVQALRRAGFTDEQILVFFALRQVPQHRARAGAAMDEARLAEVLQHFHETTGITDPADPAALAAAGERLLPPLRSWNEVPSEWFDPVFERTPAFTNAASRHTSEARDAWVVELLSDRVRAGERVFATMGASHVVMQEPALRARLGRPVKMT</sequence>
<gene>
    <name evidence="1" type="ORF">POL25_11195</name>
</gene>
<accession>A0ABT5DUZ1</accession>
<dbReference type="EMBL" id="JAQNDL010000001">
    <property type="protein sequence ID" value="MDC0717462.1"/>
    <property type="molecule type" value="Genomic_DNA"/>
</dbReference>
<organism evidence="1 2">
    <name type="scientific">Nannocystis bainbridge</name>
    <dbReference type="NCBI Taxonomy" id="2995303"/>
    <lineage>
        <taxon>Bacteria</taxon>
        <taxon>Pseudomonadati</taxon>
        <taxon>Myxococcota</taxon>
        <taxon>Polyangia</taxon>
        <taxon>Nannocystales</taxon>
        <taxon>Nannocystaceae</taxon>
        <taxon>Nannocystis</taxon>
    </lineage>
</organism>
<keyword evidence="2" id="KW-1185">Reference proteome</keyword>
<protein>
    <recommendedName>
        <fullName evidence="3">TraB/GumN family protein</fullName>
    </recommendedName>
</protein>
<proteinExistence type="predicted"/>
<dbReference type="PROSITE" id="PS51257">
    <property type="entry name" value="PROKAR_LIPOPROTEIN"/>
    <property type="match status" value="1"/>
</dbReference>
<evidence type="ECO:0008006" key="3">
    <source>
        <dbReference type="Google" id="ProtNLM"/>
    </source>
</evidence>
<evidence type="ECO:0000313" key="2">
    <source>
        <dbReference type="Proteomes" id="UP001221686"/>
    </source>
</evidence>
<dbReference type="Proteomes" id="UP001221686">
    <property type="component" value="Unassembled WGS sequence"/>
</dbReference>
<reference evidence="1 2" key="1">
    <citation type="submission" date="2022-11" db="EMBL/GenBank/DDBJ databases">
        <title>Minimal conservation of predation-associated metabolite biosynthetic gene clusters underscores biosynthetic potential of Myxococcota including descriptions for ten novel species: Archangium lansinium sp. nov., Myxococcus landrumus sp. nov., Nannocystis bai.</title>
        <authorList>
            <person name="Ahearne A."/>
            <person name="Stevens C."/>
            <person name="Dowd S."/>
        </authorList>
    </citation>
    <scope>NUCLEOTIDE SEQUENCE [LARGE SCALE GENOMIC DNA]</scope>
    <source>
        <strain evidence="1 2">BB15-2</strain>
    </source>
</reference>